<gene>
    <name evidence="3" type="ORF">FHW18_001709</name>
</gene>
<dbReference type="InterPro" id="IPR042100">
    <property type="entry name" value="Bug_dom1"/>
</dbReference>
<proteinExistence type="inferred from homology"/>
<dbReference type="PROSITE" id="PS51318">
    <property type="entry name" value="TAT"/>
    <property type="match status" value="1"/>
</dbReference>
<accession>A0A7Y9LMS9</accession>
<comment type="similarity">
    <text evidence="1">Belongs to the UPF0065 (bug) family.</text>
</comment>
<keyword evidence="3" id="KW-0675">Receptor</keyword>
<dbReference type="AlphaFoldDB" id="A0A7Y9LMS9"/>
<dbReference type="Proteomes" id="UP000542125">
    <property type="component" value="Unassembled WGS sequence"/>
</dbReference>
<dbReference type="PIRSF" id="PIRSF017082">
    <property type="entry name" value="YflP"/>
    <property type="match status" value="1"/>
</dbReference>
<protein>
    <submittedName>
        <fullName evidence="3">Tripartite-type tricarboxylate transporter receptor subunit TctC</fullName>
    </submittedName>
</protein>
<feature type="signal peptide" evidence="2">
    <location>
        <begin position="1"/>
        <end position="28"/>
    </location>
</feature>
<dbReference type="SUPFAM" id="SSF53850">
    <property type="entry name" value="Periplasmic binding protein-like II"/>
    <property type="match status" value="1"/>
</dbReference>
<dbReference type="Pfam" id="PF03401">
    <property type="entry name" value="TctC"/>
    <property type="match status" value="1"/>
</dbReference>
<dbReference type="InterPro" id="IPR005064">
    <property type="entry name" value="BUG"/>
</dbReference>
<dbReference type="CDD" id="cd07012">
    <property type="entry name" value="PBP2_Bug_TTT"/>
    <property type="match status" value="1"/>
</dbReference>
<dbReference type="RefSeq" id="WP_179585329.1">
    <property type="nucleotide sequence ID" value="NZ_JACBYR010000001.1"/>
</dbReference>
<evidence type="ECO:0000256" key="2">
    <source>
        <dbReference type="SAM" id="SignalP"/>
    </source>
</evidence>
<dbReference type="InterPro" id="IPR006311">
    <property type="entry name" value="TAT_signal"/>
</dbReference>
<reference evidence="3 4" key="1">
    <citation type="submission" date="2020-07" db="EMBL/GenBank/DDBJ databases">
        <title>Genomic Encyclopedia of Type Strains, Phase IV (KMG-V): Genome sequencing to study the core and pangenomes of soil and plant-associated prokaryotes.</title>
        <authorList>
            <person name="Whitman W."/>
        </authorList>
    </citation>
    <scope>NUCLEOTIDE SEQUENCE [LARGE SCALE GENOMIC DNA]</scope>
    <source>
        <strain evidence="3 4">SAS40</strain>
    </source>
</reference>
<organism evidence="3 4">
    <name type="scientific">Pigmentiphaga litoralis</name>
    <dbReference type="NCBI Taxonomy" id="516702"/>
    <lineage>
        <taxon>Bacteria</taxon>
        <taxon>Pseudomonadati</taxon>
        <taxon>Pseudomonadota</taxon>
        <taxon>Betaproteobacteria</taxon>
        <taxon>Burkholderiales</taxon>
        <taxon>Alcaligenaceae</taxon>
        <taxon>Pigmentiphaga</taxon>
    </lineage>
</organism>
<sequence length="328" mass="34617">MTSTPTLPRRHLLIGMAFAALSCAVAPAGVAQTPAWPTKPVRLIAAFPPGTPGDVIARLLQPGLQQKWGQTVVVENKPGAGGNLAAAEVARATDGHTFLVGPDTILTINPHVYKKLPFSLQDGLKPVTYFASFNQMLACNNDSGVKTLADFRKQPASKMYASGGAGTPSHMTMALLLDTTKRELVHVPYKGPGPAAQDVMAGHVNCGFIVSSLLIQHVQSGRMQAVAVSSAQRSVLLPNVPTIAELGYAGFDATFYETLMAPSSADAAVVGKVQQDVASLLSAPELKGRLSEMDLRVVANTPKDAEQRRGVDFAKWGTVAARAKLQLD</sequence>
<keyword evidence="4" id="KW-1185">Reference proteome</keyword>
<dbReference type="PANTHER" id="PTHR42928">
    <property type="entry name" value="TRICARBOXYLATE-BINDING PROTEIN"/>
    <property type="match status" value="1"/>
</dbReference>
<keyword evidence="2" id="KW-0732">Signal</keyword>
<dbReference type="PANTHER" id="PTHR42928:SF5">
    <property type="entry name" value="BLR1237 PROTEIN"/>
    <property type="match status" value="1"/>
</dbReference>
<dbReference type="Gene3D" id="3.40.190.150">
    <property type="entry name" value="Bordetella uptake gene, domain 1"/>
    <property type="match status" value="1"/>
</dbReference>
<evidence type="ECO:0000313" key="3">
    <source>
        <dbReference type="EMBL" id="NYE82438.1"/>
    </source>
</evidence>
<name>A0A7Y9LMS9_9BURK</name>
<evidence type="ECO:0000313" key="4">
    <source>
        <dbReference type="Proteomes" id="UP000542125"/>
    </source>
</evidence>
<evidence type="ECO:0000256" key="1">
    <source>
        <dbReference type="ARBA" id="ARBA00006987"/>
    </source>
</evidence>
<dbReference type="EMBL" id="JACBYR010000001">
    <property type="protein sequence ID" value="NYE82438.1"/>
    <property type="molecule type" value="Genomic_DNA"/>
</dbReference>
<dbReference type="Gene3D" id="3.40.190.10">
    <property type="entry name" value="Periplasmic binding protein-like II"/>
    <property type="match status" value="1"/>
</dbReference>
<comment type="caution">
    <text evidence="3">The sequence shown here is derived from an EMBL/GenBank/DDBJ whole genome shotgun (WGS) entry which is preliminary data.</text>
</comment>
<feature type="chain" id="PRO_5031100878" evidence="2">
    <location>
        <begin position="29"/>
        <end position="328"/>
    </location>
</feature>